<reference evidence="2" key="1">
    <citation type="submission" date="2023-07" db="EMBL/GenBank/DDBJ databases">
        <authorList>
            <person name="Ivanov I."/>
            <person name="Teneva D."/>
            <person name="Stoikov I."/>
        </authorList>
    </citation>
    <scope>NUCLEOTIDE SEQUENCE</scope>
    <source>
        <strain evidence="2">4475</strain>
    </source>
</reference>
<gene>
    <name evidence="2" type="ORF">BSPP4475_07990</name>
</gene>
<proteinExistence type="predicted"/>
<protein>
    <submittedName>
        <fullName evidence="2">MucBP domain-containing protein</fullName>
    </submittedName>
</protein>
<dbReference type="EMBL" id="OY569118">
    <property type="protein sequence ID" value="CAJ1002251.1"/>
    <property type="molecule type" value="Genomic_DNA"/>
</dbReference>
<dbReference type="RefSeq" id="WP_304415362.1">
    <property type="nucleotide sequence ID" value="NZ_OY569118.1"/>
</dbReference>
<dbReference type="Proteomes" id="UP001189619">
    <property type="component" value="Chromosome"/>
</dbReference>
<sequence length="933" mass="104349">MIAKRFGILVLMFSLILQLISPYVGKANAASILKNTNNYDHFTNDLGKNIDTYQEQGNEDITYVNESNVDELNENQSQNEESQGQEEDQSQDRVDEVDAIEGEDNDNEVQNDIEKNVSLRATKETITINKGESYWFIESTTSAANIRNDASKKDGKYFDYITYDRNGKIKRQGLNTDDEPYITLGERVRITVTSELPVTFTYYPAKTSVEPSTNPALVKASSSSGQSLIFINEGDIEGILENDASSTKKYDFSVYDKNGDLIEYAADSFAKPVVPPGGKIVVTNRSDQTITFGGGYELFNVNDSDEEALIRQEIVSGQSYSFINTSTTSKVLINDASSSENKMFDYALYNSDGTAKNEGIDNTSDPSIPTGGKIVVTVEDGNPVTFVYHPMVFKCDVSEDPALLKITLNKNESYSFTNIGDTVIYLENNADATKRFDYTLYDRDGVIIKQASNANARPSIPAGGRIVVTTVSDQPITYYGYYKLLYGDTSTEPALRRVTVNKGESYVFTNITTTSKQIKNDGVAPSRTFDYAIYLSDGTGYKLEDNSVTEYYIPSGAKIVVTTVSDEPVTFIYSQESFKSEKSFSPALLKKTINNGETLSLYNHSGKEAQVKNNASTTNKYDYTLFDEKGNVIKEVKDTTEKPFVPSKGRITVTPKNAPVTFYTFYDLFTEINNDDMDGDGIRDDIERNGIRIGYQGHYIRTITTDPTQWDTDGDGINDGAELLELKYYNSDGNFYEAIDDPTSSVNGSLVQGVLFEIPILYDYQTDDIETIKSILLQIENYKDKLKQYHKDIIGYANSDSLSSLGKDQVLDYVFKIDNAAVSFYTLTETLATKIISTGNILDWNWLIENDIEYMTTYGDDNTPSARKSGASNWLAVFGTEVHQQVFQKFKNDPRIRPHGFTNFQIGETKLRPDMVYDTGLYGNMNYAEILSL</sequence>
<evidence type="ECO:0000313" key="3">
    <source>
        <dbReference type="Proteomes" id="UP001189619"/>
    </source>
</evidence>
<name>A0AA48RC08_9BACL</name>
<feature type="region of interest" description="Disordered" evidence="1">
    <location>
        <begin position="72"/>
        <end position="94"/>
    </location>
</feature>
<evidence type="ECO:0000256" key="1">
    <source>
        <dbReference type="SAM" id="MobiDB-lite"/>
    </source>
</evidence>
<accession>A0AA48RC08</accession>
<dbReference type="KEGG" id="bayd:BSPP4475_07990"/>
<evidence type="ECO:0000313" key="2">
    <source>
        <dbReference type="EMBL" id="CAJ1002251.1"/>
    </source>
</evidence>
<keyword evidence="3" id="KW-1185">Reference proteome</keyword>
<organism evidence="2 3">
    <name type="scientific">Brevibacillus aydinogluensis</name>
    <dbReference type="NCBI Taxonomy" id="927786"/>
    <lineage>
        <taxon>Bacteria</taxon>
        <taxon>Bacillati</taxon>
        <taxon>Bacillota</taxon>
        <taxon>Bacilli</taxon>
        <taxon>Bacillales</taxon>
        <taxon>Paenibacillaceae</taxon>
        <taxon>Brevibacillus</taxon>
    </lineage>
</organism>
<dbReference type="AlphaFoldDB" id="A0AA48RC08"/>